<evidence type="ECO:0000256" key="7">
    <source>
        <dbReference type="SAM" id="MobiDB-lite"/>
    </source>
</evidence>
<dbReference type="GO" id="GO:0005634">
    <property type="term" value="C:nucleus"/>
    <property type="evidence" value="ECO:0007669"/>
    <property type="project" value="TreeGrafter"/>
</dbReference>
<sequence>MPAGAINKGKLKQLRLHSCYASVSPGKPTKRSSTDLDLEFEKIKEKHVKSPIGNDSIGIMEHNVGANRKRSFSNSRPISSTTGDLLGYFSPNRSNKIKKTRNSNKDDTDVFPKTQDDQEIKNTDTPISVPCVTLDSDVNRKACNIFLSPNLDTARIECSLEHEKNEFNVKDKCGASDVATNISALSHIKIMTNDYHTNIFDLLKMKKTTPNFFYKKIGYKVNYLDRIVSKPQRMYKLKDIYAQTTRSAIPYSCKYSKGTSAGLGKYALGDDLGKITVIDTFYDGRQRGLQPRPHDQRQRREVGYTSGGLANGEEVEGSQIKVSSNFSAHSNSIFDLLWTQDDTQLLTCSADETILLYDIETSQPLSIFLGHSSSIRRLADHPYEPDIFASGCRDGCIKLWDMRCNAKLVKVNDSDHLDILEYTKPIQNIYAAHVLSTLLSSDIHSSPDSSYFKTARSSVFSAGTTSPSRRYTRKPSSRLGRKAMESLLQNSPSITGLKFLNNGTTLCSAGSADGTLNFWDIRKYSGLIMTTLPGPNFSSGANYNSNSCTRSLIGYTSFFPGMRSRGISSVALSNYNPSVIYACSRDNRIYGYDINTLGPPITCLESPEFKCNSLFVGMSIDKESRYLASGSSNGYTHLWDLKEIERKRNNLKKSHTSNTTGQSTLSNFEGDSCLKVASADAYLLPNTVDSSTSQTYETSAVDWCPWDVNNDIINQLIVCCDDSTVRIWETVPANNTIDSRLINYGTLYRI</sequence>
<dbReference type="PROSITE" id="PS00678">
    <property type="entry name" value="WD_REPEATS_1"/>
    <property type="match status" value="1"/>
</dbReference>
<keyword evidence="9" id="KW-1185">Reference proteome</keyword>
<dbReference type="InterPro" id="IPR051865">
    <property type="entry name" value="WD-repeat_CDT2_adapter"/>
</dbReference>
<dbReference type="Proteomes" id="UP000188320">
    <property type="component" value="Unassembled WGS sequence"/>
</dbReference>
<dbReference type="OrthoDB" id="2096344at2759"/>
<keyword evidence="4" id="KW-0833">Ubl conjugation pathway</keyword>
<dbReference type="GO" id="GO:0043161">
    <property type="term" value="P:proteasome-mediated ubiquitin-dependent protein catabolic process"/>
    <property type="evidence" value="ECO:0007669"/>
    <property type="project" value="TreeGrafter"/>
</dbReference>
<dbReference type="InterPro" id="IPR036322">
    <property type="entry name" value="WD40_repeat_dom_sf"/>
</dbReference>
<dbReference type="InterPro" id="IPR019775">
    <property type="entry name" value="WD40_repeat_CS"/>
</dbReference>
<evidence type="ECO:0000256" key="2">
    <source>
        <dbReference type="ARBA" id="ARBA00022574"/>
    </source>
</evidence>
<reference evidence="9" key="1">
    <citation type="submission" date="2017-01" db="EMBL/GenBank/DDBJ databases">
        <authorList>
            <person name="Wang Y."/>
            <person name="White M."/>
            <person name="Kvist S."/>
            <person name="Moncalvo J.-M."/>
        </authorList>
    </citation>
    <scope>NUCLEOTIDE SEQUENCE [LARGE SCALE GENOMIC DNA]</scope>
    <source>
        <strain evidence="9">COL-18-3</strain>
    </source>
</reference>
<dbReference type="InterPro" id="IPR015943">
    <property type="entry name" value="WD40/YVTN_repeat-like_dom_sf"/>
</dbReference>
<feature type="region of interest" description="Disordered" evidence="7">
    <location>
        <begin position="83"/>
        <end position="122"/>
    </location>
</feature>
<dbReference type="PANTHER" id="PTHR22852:SF0">
    <property type="entry name" value="DENTICLELESS PROTEIN HOMOLOG"/>
    <property type="match status" value="1"/>
</dbReference>
<organism evidence="8 9">
    <name type="scientific">Zancudomyces culisetae</name>
    <name type="common">Gut fungus</name>
    <name type="synonym">Smittium culisetae</name>
    <dbReference type="NCBI Taxonomy" id="1213189"/>
    <lineage>
        <taxon>Eukaryota</taxon>
        <taxon>Fungi</taxon>
        <taxon>Fungi incertae sedis</taxon>
        <taxon>Zoopagomycota</taxon>
        <taxon>Kickxellomycotina</taxon>
        <taxon>Harpellomycetes</taxon>
        <taxon>Harpellales</taxon>
        <taxon>Legeriomycetaceae</taxon>
        <taxon>Zancudomyces</taxon>
    </lineage>
</organism>
<comment type="caution">
    <text evidence="8">The sequence shown here is derived from an EMBL/GenBank/DDBJ whole genome shotgun (WGS) entry which is preliminary data.</text>
</comment>
<proteinExistence type="inferred from homology"/>
<dbReference type="Gene3D" id="2.130.10.10">
    <property type="entry name" value="YVTN repeat-like/Quinoprotein amine dehydrogenase"/>
    <property type="match status" value="2"/>
</dbReference>
<evidence type="ECO:0000313" key="8">
    <source>
        <dbReference type="EMBL" id="OMH84539.1"/>
    </source>
</evidence>
<dbReference type="PANTHER" id="PTHR22852">
    <property type="entry name" value="LETHAL 2 DENTICLELESS PROTEIN RETINOIC ACID-REGULATED NUCLEAR MATRIX-ASSOCIATED PROTEIN"/>
    <property type="match status" value="1"/>
</dbReference>
<evidence type="ECO:0000256" key="6">
    <source>
        <dbReference type="PROSITE-ProRule" id="PRU00221"/>
    </source>
</evidence>
<dbReference type="PROSITE" id="PS50294">
    <property type="entry name" value="WD_REPEATS_REGION"/>
    <property type="match status" value="2"/>
</dbReference>
<gene>
    <name evidence="8" type="ORF">AX774_g1944</name>
</gene>
<comment type="similarity">
    <text evidence="5">Belongs to the WD repeat cdt2 family.</text>
</comment>
<dbReference type="PROSITE" id="PS50082">
    <property type="entry name" value="WD_REPEATS_2"/>
    <property type="match status" value="2"/>
</dbReference>
<dbReference type="EMBL" id="LSSK01000182">
    <property type="protein sequence ID" value="OMH84539.1"/>
    <property type="molecule type" value="Genomic_DNA"/>
</dbReference>
<accession>A0A1R1PUG3</accession>
<dbReference type="SMART" id="SM00320">
    <property type="entry name" value="WD40"/>
    <property type="match status" value="6"/>
</dbReference>
<dbReference type="InterPro" id="IPR001680">
    <property type="entry name" value="WD40_rpt"/>
</dbReference>
<evidence type="ECO:0000256" key="5">
    <source>
        <dbReference type="ARBA" id="ARBA00038344"/>
    </source>
</evidence>
<keyword evidence="3" id="KW-0677">Repeat</keyword>
<feature type="repeat" description="WD" evidence="6">
    <location>
        <begin position="326"/>
        <end position="367"/>
    </location>
</feature>
<dbReference type="SUPFAM" id="SSF50978">
    <property type="entry name" value="WD40 repeat-like"/>
    <property type="match status" value="1"/>
</dbReference>
<evidence type="ECO:0000256" key="3">
    <source>
        <dbReference type="ARBA" id="ARBA00022737"/>
    </source>
</evidence>
<comment type="pathway">
    <text evidence="1">Protein modification; protein ubiquitination.</text>
</comment>
<evidence type="ECO:0000256" key="4">
    <source>
        <dbReference type="ARBA" id="ARBA00022786"/>
    </source>
</evidence>
<dbReference type="GO" id="GO:0030674">
    <property type="term" value="F:protein-macromolecule adaptor activity"/>
    <property type="evidence" value="ECO:0007669"/>
    <property type="project" value="TreeGrafter"/>
</dbReference>
<name>A0A1R1PUG3_ZANCU</name>
<evidence type="ECO:0000256" key="1">
    <source>
        <dbReference type="ARBA" id="ARBA00004906"/>
    </source>
</evidence>
<dbReference type="Pfam" id="PF00400">
    <property type="entry name" value="WD40"/>
    <property type="match status" value="3"/>
</dbReference>
<keyword evidence="2 6" id="KW-0853">WD repeat</keyword>
<protein>
    <submittedName>
        <fullName evidence="8">Denticleless protein-like protein</fullName>
    </submittedName>
</protein>
<dbReference type="AlphaFoldDB" id="A0A1R1PUG3"/>
<feature type="compositionally biased region" description="Basic and acidic residues" evidence="7">
    <location>
        <begin position="103"/>
        <end position="122"/>
    </location>
</feature>
<evidence type="ECO:0000313" key="9">
    <source>
        <dbReference type="Proteomes" id="UP000188320"/>
    </source>
</evidence>
<feature type="repeat" description="WD" evidence="6">
    <location>
        <begin position="368"/>
        <end position="410"/>
    </location>
</feature>